<accession>X1GB89</accession>
<dbReference type="Pfam" id="PF04715">
    <property type="entry name" value="Anth_synt_I_N"/>
    <property type="match status" value="1"/>
</dbReference>
<dbReference type="PANTHER" id="PTHR11236">
    <property type="entry name" value="AMINOBENZOATE/ANTHRANILATE SYNTHASE"/>
    <property type="match status" value="1"/>
</dbReference>
<dbReference type="InterPro" id="IPR006805">
    <property type="entry name" value="Anth_synth_I_N"/>
</dbReference>
<evidence type="ECO:0000313" key="3">
    <source>
        <dbReference type="EMBL" id="GAH38859.1"/>
    </source>
</evidence>
<feature type="domain" description="Anthranilate synthase component I N-terminal" evidence="2">
    <location>
        <begin position="29"/>
        <end position="149"/>
    </location>
</feature>
<evidence type="ECO:0000256" key="1">
    <source>
        <dbReference type="ARBA" id="ARBA00047683"/>
    </source>
</evidence>
<sequence length="149" mass="17226">MVIHPAKEEFLRLARRCNVIPVFKELTADTETPISLFKKVAQGPESFLLESIEGGERWGRYSFIGHRPRLVIRIWSEEIEVSRGNDQRTRLRARPFAYLKDLMDDFRAAAMTGLPRFFGGLVGYISYDMVRFFERLPDSKPDDVGMPDV</sequence>
<name>X1GB89_9ZZZZ</name>
<dbReference type="GO" id="GO:0004049">
    <property type="term" value="F:anthranilate synthase activity"/>
    <property type="evidence" value="ECO:0007669"/>
    <property type="project" value="UniProtKB-EC"/>
</dbReference>
<comment type="catalytic activity">
    <reaction evidence="1">
        <text>chorismate + L-glutamine = anthranilate + pyruvate + L-glutamate + H(+)</text>
        <dbReference type="Rhea" id="RHEA:21732"/>
        <dbReference type="ChEBI" id="CHEBI:15361"/>
        <dbReference type="ChEBI" id="CHEBI:15378"/>
        <dbReference type="ChEBI" id="CHEBI:16567"/>
        <dbReference type="ChEBI" id="CHEBI:29748"/>
        <dbReference type="ChEBI" id="CHEBI:29985"/>
        <dbReference type="ChEBI" id="CHEBI:58359"/>
        <dbReference type="EC" id="4.1.3.27"/>
    </reaction>
</comment>
<dbReference type="InterPro" id="IPR005801">
    <property type="entry name" value="ADC_synthase"/>
</dbReference>
<dbReference type="PANTHER" id="PTHR11236:SF48">
    <property type="entry name" value="ISOCHORISMATE SYNTHASE MENF"/>
    <property type="match status" value="1"/>
</dbReference>
<comment type="caution">
    <text evidence="3">The sequence shown here is derived from an EMBL/GenBank/DDBJ whole genome shotgun (WGS) entry which is preliminary data.</text>
</comment>
<reference evidence="3" key="1">
    <citation type="journal article" date="2014" name="Front. Microbiol.">
        <title>High frequency of phylogenetically diverse reductive dehalogenase-homologous genes in deep subseafloor sedimentary metagenomes.</title>
        <authorList>
            <person name="Kawai M."/>
            <person name="Futagami T."/>
            <person name="Toyoda A."/>
            <person name="Takaki Y."/>
            <person name="Nishi S."/>
            <person name="Hori S."/>
            <person name="Arai W."/>
            <person name="Tsubouchi T."/>
            <person name="Morono Y."/>
            <person name="Uchiyama I."/>
            <person name="Ito T."/>
            <person name="Fujiyama A."/>
            <person name="Inagaki F."/>
            <person name="Takami H."/>
        </authorList>
    </citation>
    <scope>NUCLEOTIDE SEQUENCE</scope>
    <source>
        <strain evidence="3">Expedition CK06-06</strain>
    </source>
</reference>
<feature type="non-terminal residue" evidence="3">
    <location>
        <position position="149"/>
    </location>
</feature>
<dbReference type="SUPFAM" id="SSF56322">
    <property type="entry name" value="ADC synthase"/>
    <property type="match status" value="1"/>
</dbReference>
<dbReference type="Gene3D" id="3.60.120.10">
    <property type="entry name" value="Anthranilate synthase"/>
    <property type="match status" value="1"/>
</dbReference>
<dbReference type="EMBL" id="BARU01009577">
    <property type="protein sequence ID" value="GAH38859.1"/>
    <property type="molecule type" value="Genomic_DNA"/>
</dbReference>
<dbReference type="GO" id="GO:0000162">
    <property type="term" value="P:L-tryptophan biosynthetic process"/>
    <property type="evidence" value="ECO:0007669"/>
    <property type="project" value="TreeGrafter"/>
</dbReference>
<dbReference type="InterPro" id="IPR019999">
    <property type="entry name" value="Anth_synth_I-like"/>
</dbReference>
<protein>
    <recommendedName>
        <fullName evidence="2">Anthranilate synthase component I N-terminal domain-containing protein</fullName>
    </recommendedName>
</protein>
<organism evidence="3">
    <name type="scientific">marine sediment metagenome</name>
    <dbReference type="NCBI Taxonomy" id="412755"/>
    <lineage>
        <taxon>unclassified sequences</taxon>
        <taxon>metagenomes</taxon>
        <taxon>ecological metagenomes</taxon>
    </lineage>
</organism>
<proteinExistence type="predicted"/>
<evidence type="ECO:0000259" key="2">
    <source>
        <dbReference type="Pfam" id="PF04715"/>
    </source>
</evidence>
<gene>
    <name evidence="3" type="ORF">S03H2_18455</name>
</gene>
<dbReference type="AlphaFoldDB" id="X1GB89"/>